<dbReference type="SMART" id="SM00355">
    <property type="entry name" value="ZnF_C2H2"/>
    <property type="match status" value="5"/>
</dbReference>
<keyword evidence="4" id="KW-0862">Zinc</keyword>
<dbReference type="Pfam" id="PF00096">
    <property type="entry name" value="zf-C2H2"/>
    <property type="match status" value="5"/>
</dbReference>
<evidence type="ECO:0000256" key="5">
    <source>
        <dbReference type="PROSITE-ProRule" id="PRU00042"/>
    </source>
</evidence>
<dbReference type="GO" id="GO:0008270">
    <property type="term" value="F:zinc ion binding"/>
    <property type="evidence" value="ECO:0007669"/>
    <property type="project" value="UniProtKB-KW"/>
</dbReference>
<dbReference type="GO" id="GO:0000981">
    <property type="term" value="F:DNA-binding transcription factor activity, RNA polymerase II-specific"/>
    <property type="evidence" value="ECO:0007669"/>
    <property type="project" value="TreeGrafter"/>
</dbReference>
<dbReference type="PANTHER" id="PTHR24381:SF436">
    <property type="entry name" value="ZINC FINGER PROTEIN 768"/>
    <property type="match status" value="1"/>
</dbReference>
<keyword evidence="1" id="KW-0479">Metal-binding</keyword>
<feature type="domain" description="C2H2-type" evidence="7">
    <location>
        <begin position="551"/>
        <end position="574"/>
    </location>
</feature>
<evidence type="ECO:0000313" key="8">
    <source>
        <dbReference type="Proteomes" id="UP000186698"/>
    </source>
</evidence>
<dbReference type="PROSITE" id="PS50157">
    <property type="entry name" value="ZINC_FINGER_C2H2_2"/>
    <property type="match status" value="5"/>
</dbReference>
<evidence type="ECO:0000256" key="1">
    <source>
        <dbReference type="ARBA" id="ARBA00022723"/>
    </source>
</evidence>
<gene>
    <name evidence="9" type="primary">LOC108705093</name>
</gene>
<dbReference type="Proteomes" id="UP000186698">
    <property type="component" value="Chromosome 1S"/>
</dbReference>
<dbReference type="InterPro" id="IPR036236">
    <property type="entry name" value="Znf_C2H2_sf"/>
</dbReference>
<dbReference type="AlphaFoldDB" id="A0A8J1M4P2"/>
<feature type="compositionally biased region" description="Basic and acidic residues" evidence="6">
    <location>
        <begin position="322"/>
        <end position="331"/>
    </location>
</feature>
<dbReference type="GO" id="GO:0005634">
    <property type="term" value="C:nucleus"/>
    <property type="evidence" value="ECO:0007669"/>
    <property type="project" value="TreeGrafter"/>
</dbReference>
<keyword evidence="3 5" id="KW-0863">Zinc-finger</keyword>
<dbReference type="GO" id="GO:0000977">
    <property type="term" value="F:RNA polymerase II transcription regulatory region sequence-specific DNA binding"/>
    <property type="evidence" value="ECO:0007669"/>
    <property type="project" value="TreeGrafter"/>
</dbReference>
<feature type="region of interest" description="Disordered" evidence="6">
    <location>
        <begin position="366"/>
        <end position="392"/>
    </location>
</feature>
<dbReference type="Gene3D" id="3.30.160.60">
    <property type="entry name" value="Classic Zinc Finger"/>
    <property type="match status" value="5"/>
</dbReference>
<dbReference type="PROSITE" id="PS00028">
    <property type="entry name" value="ZINC_FINGER_C2H2_1"/>
    <property type="match status" value="5"/>
</dbReference>
<keyword evidence="2" id="KW-0677">Repeat</keyword>
<dbReference type="FunFam" id="3.30.160.60:FF:001734">
    <property type="entry name" value="Zinc finger protein, putative"/>
    <property type="match status" value="1"/>
</dbReference>
<feature type="domain" description="C2H2-type" evidence="7">
    <location>
        <begin position="439"/>
        <end position="466"/>
    </location>
</feature>
<dbReference type="SUPFAM" id="SSF57667">
    <property type="entry name" value="beta-beta-alpha zinc fingers"/>
    <property type="match status" value="3"/>
</dbReference>
<reference evidence="9" key="1">
    <citation type="submission" date="2025-08" db="UniProtKB">
        <authorList>
            <consortium name="RefSeq"/>
        </authorList>
    </citation>
    <scope>IDENTIFICATION</scope>
    <source>
        <strain evidence="9">J_2021</strain>
        <tissue evidence="9">Erythrocytes</tissue>
    </source>
</reference>
<feature type="compositionally biased region" description="Polar residues" evidence="6">
    <location>
        <begin position="301"/>
        <end position="315"/>
    </location>
</feature>
<dbReference type="FunFam" id="3.30.160.60:FF:002343">
    <property type="entry name" value="Zinc finger protein 33A"/>
    <property type="match status" value="1"/>
</dbReference>
<feature type="domain" description="C2H2-type" evidence="7">
    <location>
        <begin position="495"/>
        <end position="522"/>
    </location>
</feature>
<feature type="region of interest" description="Disordered" evidence="6">
    <location>
        <begin position="63"/>
        <end position="92"/>
    </location>
</feature>
<sequence>MLSGKCSSSMPAPYGQHPNLSYPTLAQRDSEAWNTWAGSGVSLFPVGGRAAVAELSHRWRLPHSLGDSKRGARPAGRMKRSKKGTDSAMGGKNKIPLSERILNVTLEIVYVLTGEDYVVSKRSSARVVQSCSDCLLDGFCQRHIPTVSHSSRSVLQKENARKVLELISNIFHMLTEEVAIRHEEAGNYFSSEEWDYLRGNHVFYTEVIKENPQQQPLRSPDDENEDSSHISANVGSDLCCTNKAGTRQIGAGMEEADLTECEQRYSALSHCIKQEPDLEEALAMNMATQTLSAAVKEEPDSSTSDMRSSLGSSPSAHYISDGVKEESSSWEEGEHSNCSIYPLTQQIHESDTSPNMRCRLNNQLSDNYESDEEKEGSASWGEGQSDYNSNTIIDTDASASNISSNLMNTFSEAELNEFGDTFPYETAITSHLNALQAARGCAICFKHFNSNRDLARHMRTHTGEKPFICSDCGKCFNDSSILIRHMKIHTGEKPFSCTQCGRNFRRRAHLVVHERTHTGEKPFTCPECGKSFARRSHLMDHRIIHKGEKKYSCPECGKCFGLQGYLNKHFKIHTIKVSVP</sequence>
<evidence type="ECO:0000256" key="3">
    <source>
        <dbReference type="ARBA" id="ARBA00022771"/>
    </source>
</evidence>
<dbReference type="InterPro" id="IPR013087">
    <property type="entry name" value="Znf_C2H2_type"/>
</dbReference>
<feature type="domain" description="C2H2-type" evidence="7">
    <location>
        <begin position="467"/>
        <end position="494"/>
    </location>
</feature>
<proteinExistence type="predicted"/>
<dbReference type="FunFam" id="3.30.160.60:FF:000110">
    <property type="entry name" value="Zinc finger protein-like"/>
    <property type="match status" value="1"/>
</dbReference>
<dbReference type="PANTHER" id="PTHR24381">
    <property type="entry name" value="ZINC FINGER PROTEIN"/>
    <property type="match status" value="1"/>
</dbReference>
<accession>A0A8J1M4P2</accession>
<protein>
    <submittedName>
        <fullName evidence="9">Oocyte zinc finger protein XlCOF7.1-like isoform X4</fullName>
    </submittedName>
</protein>
<evidence type="ECO:0000256" key="2">
    <source>
        <dbReference type="ARBA" id="ARBA00022737"/>
    </source>
</evidence>
<evidence type="ECO:0000313" key="9">
    <source>
        <dbReference type="RefSeq" id="XP_041436667.1"/>
    </source>
</evidence>
<feature type="region of interest" description="Disordered" evidence="6">
    <location>
        <begin position="212"/>
        <end position="231"/>
    </location>
</feature>
<evidence type="ECO:0000259" key="7">
    <source>
        <dbReference type="PROSITE" id="PS50157"/>
    </source>
</evidence>
<feature type="region of interest" description="Disordered" evidence="6">
    <location>
        <begin position="294"/>
        <end position="331"/>
    </location>
</feature>
<organism evidence="8 9">
    <name type="scientific">Xenopus laevis</name>
    <name type="common">African clawed frog</name>
    <dbReference type="NCBI Taxonomy" id="8355"/>
    <lineage>
        <taxon>Eukaryota</taxon>
        <taxon>Metazoa</taxon>
        <taxon>Chordata</taxon>
        <taxon>Craniata</taxon>
        <taxon>Vertebrata</taxon>
        <taxon>Euteleostomi</taxon>
        <taxon>Amphibia</taxon>
        <taxon>Batrachia</taxon>
        <taxon>Anura</taxon>
        <taxon>Pipoidea</taxon>
        <taxon>Pipidae</taxon>
        <taxon>Xenopodinae</taxon>
        <taxon>Xenopus</taxon>
        <taxon>Xenopus</taxon>
    </lineage>
</organism>
<dbReference type="RefSeq" id="XP_041436667.1">
    <property type="nucleotide sequence ID" value="XM_041580733.1"/>
</dbReference>
<dbReference type="FunFam" id="3.30.160.60:FF:000759">
    <property type="entry name" value="zinc finger protein 16"/>
    <property type="match status" value="1"/>
</dbReference>
<dbReference type="GeneID" id="108705093"/>
<name>A0A8J1M4P2_XENLA</name>
<keyword evidence="8" id="KW-1185">Reference proteome</keyword>
<evidence type="ECO:0000256" key="4">
    <source>
        <dbReference type="ARBA" id="ARBA00022833"/>
    </source>
</evidence>
<feature type="domain" description="C2H2-type" evidence="7">
    <location>
        <begin position="523"/>
        <end position="550"/>
    </location>
</feature>
<evidence type="ECO:0000256" key="6">
    <source>
        <dbReference type="SAM" id="MobiDB-lite"/>
    </source>
</evidence>